<keyword evidence="4" id="KW-1185">Reference proteome</keyword>
<feature type="domain" description="RapZ C-terminal" evidence="2">
    <location>
        <begin position="31"/>
        <end position="149"/>
    </location>
</feature>
<evidence type="ECO:0000313" key="3">
    <source>
        <dbReference type="EMBL" id="KJA23212.1"/>
    </source>
</evidence>
<accession>A0A0D2L7U5</accession>
<dbReference type="EMBL" id="KN817544">
    <property type="protein sequence ID" value="KJA23212.1"/>
    <property type="molecule type" value="Genomic_DNA"/>
</dbReference>
<reference evidence="4" key="1">
    <citation type="submission" date="2014-04" db="EMBL/GenBank/DDBJ databases">
        <title>Evolutionary Origins and Diversification of the Mycorrhizal Mutualists.</title>
        <authorList>
            <consortium name="DOE Joint Genome Institute"/>
            <consortium name="Mycorrhizal Genomics Consortium"/>
            <person name="Kohler A."/>
            <person name="Kuo A."/>
            <person name="Nagy L.G."/>
            <person name="Floudas D."/>
            <person name="Copeland A."/>
            <person name="Barry K.W."/>
            <person name="Cichocki N."/>
            <person name="Veneault-Fourrey C."/>
            <person name="LaButti K."/>
            <person name="Lindquist E.A."/>
            <person name="Lipzen A."/>
            <person name="Lundell T."/>
            <person name="Morin E."/>
            <person name="Murat C."/>
            <person name="Riley R."/>
            <person name="Ohm R."/>
            <person name="Sun H."/>
            <person name="Tunlid A."/>
            <person name="Henrissat B."/>
            <person name="Grigoriev I.V."/>
            <person name="Hibbett D.S."/>
            <person name="Martin F."/>
        </authorList>
    </citation>
    <scope>NUCLEOTIDE SEQUENCE [LARGE SCALE GENOMIC DNA]</scope>
    <source>
        <strain evidence="4">FD-334 SS-4</strain>
    </source>
</reference>
<name>A0A0D2L7U5_HYPSF</name>
<evidence type="ECO:0000256" key="1">
    <source>
        <dbReference type="SAM" id="MobiDB-lite"/>
    </source>
</evidence>
<dbReference type="InterPro" id="IPR005337">
    <property type="entry name" value="RapZ-like"/>
</dbReference>
<dbReference type="AlphaFoldDB" id="A0A0D2L7U5"/>
<dbReference type="STRING" id="945553.A0A0D2L7U5"/>
<proteinExistence type="predicted"/>
<dbReference type="OrthoDB" id="10267139at2759"/>
<organism evidence="3 4">
    <name type="scientific">Hypholoma sublateritium (strain FD-334 SS-4)</name>
    <dbReference type="NCBI Taxonomy" id="945553"/>
    <lineage>
        <taxon>Eukaryota</taxon>
        <taxon>Fungi</taxon>
        <taxon>Dikarya</taxon>
        <taxon>Basidiomycota</taxon>
        <taxon>Agaricomycotina</taxon>
        <taxon>Agaricomycetes</taxon>
        <taxon>Agaricomycetidae</taxon>
        <taxon>Agaricales</taxon>
        <taxon>Agaricineae</taxon>
        <taxon>Strophariaceae</taxon>
        <taxon>Hypholoma</taxon>
    </lineage>
</organism>
<feature type="compositionally biased region" description="Basic residues" evidence="1">
    <location>
        <begin position="148"/>
        <end position="164"/>
    </location>
</feature>
<sequence length="170" mass="19125">MSNHPTSPEALGARLHVNQKYLSPLENDFPTLYITSYGHRFGPLATPPRIAVDLRTLPNPPKTIRSGQTGLSKPLRDWLFVNEEVLARFSEICGRIRAELDEVGARGEKELKVGVNCEMGKHRSVAVVEELARTKFEGWNVVVDHRDVHRKRSSKKPGHSKHRRDGGDDS</sequence>
<protein>
    <recommendedName>
        <fullName evidence="2">RapZ C-terminal domain-containing protein</fullName>
    </recommendedName>
</protein>
<dbReference type="GO" id="GO:0005524">
    <property type="term" value="F:ATP binding"/>
    <property type="evidence" value="ECO:0007669"/>
    <property type="project" value="InterPro"/>
</dbReference>
<gene>
    <name evidence="3" type="ORF">HYPSUDRAFT_40008</name>
</gene>
<dbReference type="PANTHER" id="PTHR30448">
    <property type="entry name" value="RNASE ADAPTER PROTEIN RAPZ"/>
    <property type="match status" value="1"/>
</dbReference>
<evidence type="ECO:0000313" key="4">
    <source>
        <dbReference type="Proteomes" id="UP000054270"/>
    </source>
</evidence>
<dbReference type="InterPro" id="IPR053931">
    <property type="entry name" value="RapZ_C"/>
</dbReference>
<evidence type="ECO:0000259" key="2">
    <source>
        <dbReference type="Pfam" id="PF22740"/>
    </source>
</evidence>
<dbReference type="PANTHER" id="PTHR30448:SF0">
    <property type="entry name" value="RNASE ADAPTER PROTEIN RAPZ"/>
    <property type="match status" value="1"/>
</dbReference>
<dbReference type="Pfam" id="PF22740">
    <property type="entry name" value="PapZ_C"/>
    <property type="match status" value="1"/>
</dbReference>
<dbReference type="Proteomes" id="UP000054270">
    <property type="component" value="Unassembled WGS sequence"/>
</dbReference>
<feature type="region of interest" description="Disordered" evidence="1">
    <location>
        <begin position="148"/>
        <end position="170"/>
    </location>
</feature>
<dbReference type="OMA" id="RVGCLCG"/>